<evidence type="ECO:0000313" key="4">
    <source>
        <dbReference type="Proteomes" id="UP000184111"/>
    </source>
</evidence>
<evidence type="ECO:0000259" key="2">
    <source>
        <dbReference type="Pfam" id="PF04909"/>
    </source>
</evidence>
<dbReference type="InterPro" id="IPR032466">
    <property type="entry name" value="Metal_Hydrolase"/>
</dbReference>
<gene>
    <name evidence="3" type="ORF">SAMN05216499_11940</name>
</gene>
<evidence type="ECO:0000256" key="1">
    <source>
        <dbReference type="ARBA" id="ARBA00038310"/>
    </source>
</evidence>
<dbReference type="EMBL" id="FRBI01000019">
    <property type="protein sequence ID" value="SHN04798.1"/>
    <property type="molecule type" value="Genomic_DNA"/>
</dbReference>
<organism evidence="3 4">
    <name type="scientific">Actinacidiphila paucisporea</name>
    <dbReference type="NCBI Taxonomy" id="310782"/>
    <lineage>
        <taxon>Bacteria</taxon>
        <taxon>Bacillati</taxon>
        <taxon>Actinomycetota</taxon>
        <taxon>Actinomycetes</taxon>
        <taxon>Kitasatosporales</taxon>
        <taxon>Streptomycetaceae</taxon>
        <taxon>Actinacidiphila</taxon>
    </lineage>
</organism>
<dbReference type="Pfam" id="PF04909">
    <property type="entry name" value="Amidohydro_2"/>
    <property type="match status" value="1"/>
</dbReference>
<dbReference type="InterPro" id="IPR052350">
    <property type="entry name" value="Metallo-dep_Lactonases"/>
</dbReference>
<dbReference type="PANTHER" id="PTHR43569:SF2">
    <property type="entry name" value="AMIDOHYDROLASE-RELATED DOMAIN-CONTAINING PROTEIN"/>
    <property type="match status" value="1"/>
</dbReference>
<reference evidence="3 4" key="1">
    <citation type="submission" date="2016-11" db="EMBL/GenBank/DDBJ databases">
        <authorList>
            <person name="Jaros S."/>
            <person name="Januszkiewicz K."/>
            <person name="Wedrychowicz H."/>
        </authorList>
    </citation>
    <scope>NUCLEOTIDE SEQUENCE [LARGE SCALE GENOMIC DNA]</scope>
    <source>
        <strain evidence="3 4">CGMCC 4.2025</strain>
    </source>
</reference>
<proteinExistence type="inferred from homology"/>
<dbReference type="Proteomes" id="UP000184111">
    <property type="component" value="Unassembled WGS sequence"/>
</dbReference>
<feature type="domain" description="Amidohydrolase-related" evidence="2">
    <location>
        <begin position="5"/>
        <end position="280"/>
    </location>
</feature>
<dbReference type="PANTHER" id="PTHR43569">
    <property type="entry name" value="AMIDOHYDROLASE"/>
    <property type="match status" value="1"/>
</dbReference>
<dbReference type="SUPFAM" id="SSF51556">
    <property type="entry name" value="Metallo-dependent hydrolases"/>
    <property type="match status" value="1"/>
</dbReference>
<dbReference type="STRING" id="310782.SAMN05216499_11940"/>
<keyword evidence="4" id="KW-1185">Reference proteome</keyword>
<dbReference type="RefSeq" id="WP_073501197.1">
    <property type="nucleotide sequence ID" value="NZ_FRBI01000019.1"/>
</dbReference>
<dbReference type="GO" id="GO:0016787">
    <property type="term" value="F:hydrolase activity"/>
    <property type="evidence" value="ECO:0007669"/>
    <property type="project" value="InterPro"/>
</dbReference>
<dbReference type="AlphaFoldDB" id="A0A1M7NLM9"/>
<accession>A0A1M7NLM9</accession>
<dbReference type="InterPro" id="IPR006680">
    <property type="entry name" value="Amidohydro-rel"/>
</dbReference>
<evidence type="ECO:0000313" key="3">
    <source>
        <dbReference type="EMBL" id="SHN04798.1"/>
    </source>
</evidence>
<comment type="similarity">
    <text evidence="1">Belongs to the metallo-dependent hydrolases superfamily.</text>
</comment>
<protein>
    <submittedName>
        <fullName evidence="3">L-fuconolactonase</fullName>
    </submittedName>
</protein>
<dbReference type="OrthoDB" id="5450317at2"/>
<name>A0A1M7NLM9_9ACTN</name>
<sequence>MTEIIDAHHHLWDPAHRPQPWLTEPGLEALHRPFTPRDLLAETTAAGVSRTVLVQVLPDHDETVEFLAVAARVPEVAAVVGWADLTAPGIADTLAGLKAGPGGAHLAAVRHLVQAESDPQWLGRPDVRRGLAAVADAGLAYDLLVLPHQLPAALSSVRALPHLTFVLDHLAKPPVASGALEPWRGLLRDLAAEPNVYGKLSGLVTEADHAAWTVDDLRPYADTAIDAFGPGRLMFGSDWPVSLLAAGYGDVLDAAEQLTGGLTAEERARVFAGTAKHVYQLKDPS</sequence>
<dbReference type="Gene3D" id="3.20.20.140">
    <property type="entry name" value="Metal-dependent hydrolases"/>
    <property type="match status" value="1"/>
</dbReference>